<evidence type="ECO:0000313" key="2">
    <source>
        <dbReference type="EMBL" id="PYE18004.1"/>
    </source>
</evidence>
<dbReference type="PANTHER" id="PTHR48098:SF1">
    <property type="entry name" value="DIACYLGLYCEROL ACYLTRANSFERASE_MYCOLYLTRANSFERASE AG85A"/>
    <property type="match status" value="1"/>
</dbReference>
<dbReference type="RefSeq" id="WP_110469378.1">
    <property type="nucleotide sequence ID" value="NZ_QJSP01000005.1"/>
</dbReference>
<keyword evidence="1" id="KW-0732">Signal</keyword>
<dbReference type="SUPFAM" id="SSF53474">
    <property type="entry name" value="alpha/beta-Hydrolases"/>
    <property type="match status" value="1"/>
</dbReference>
<feature type="chain" id="PRO_5016347965" evidence="1">
    <location>
        <begin position="35"/>
        <end position="320"/>
    </location>
</feature>
<organism evidence="2 3">
    <name type="scientific">Williamsia limnetica</name>
    <dbReference type="NCBI Taxonomy" id="882452"/>
    <lineage>
        <taxon>Bacteria</taxon>
        <taxon>Bacillati</taxon>
        <taxon>Actinomycetota</taxon>
        <taxon>Actinomycetes</taxon>
        <taxon>Mycobacteriales</taxon>
        <taxon>Nocardiaceae</taxon>
        <taxon>Williamsia</taxon>
    </lineage>
</organism>
<gene>
    <name evidence="2" type="ORF">DFR67_105149</name>
</gene>
<dbReference type="InterPro" id="IPR029058">
    <property type="entry name" value="AB_hydrolase_fold"/>
</dbReference>
<keyword evidence="3" id="KW-1185">Reference proteome</keyword>
<dbReference type="Gene3D" id="3.40.50.1820">
    <property type="entry name" value="alpha/beta hydrolase"/>
    <property type="match status" value="1"/>
</dbReference>
<dbReference type="AlphaFoldDB" id="A0A318RN53"/>
<dbReference type="OrthoDB" id="4366784at2"/>
<dbReference type="Pfam" id="PF00756">
    <property type="entry name" value="Esterase"/>
    <property type="match status" value="1"/>
</dbReference>
<dbReference type="Proteomes" id="UP000247591">
    <property type="component" value="Unassembled WGS sequence"/>
</dbReference>
<dbReference type="InterPro" id="IPR000801">
    <property type="entry name" value="Esterase-like"/>
</dbReference>
<keyword evidence="2" id="KW-0378">Hydrolase</keyword>
<dbReference type="GO" id="GO:0016787">
    <property type="term" value="F:hydrolase activity"/>
    <property type="evidence" value="ECO:0007669"/>
    <property type="project" value="UniProtKB-KW"/>
</dbReference>
<comment type="caution">
    <text evidence="2">The sequence shown here is derived from an EMBL/GenBank/DDBJ whole genome shotgun (WGS) entry which is preliminary data.</text>
</comment>
<evidence type="ECO:0000313" key="3">
    <source>
        <dbReference type="Proteomes" id="UP000247591"/>
    </source>
</evidence>
<proteinExistence type="predicted"/>
<name>A0A318RN53_WILLI</name>
<dbReference type="PANTHER" id="PTHR48098">
    <property type="entry name" value="ENTEROCHELIN ESTERASE-RELATED"/>
    <property type="match status" value="1"/>
</dbReference>
<feature type="signal peptide" evidence="1">
    <location>
        <begin position="1"/>
        <end position="34"/>
    </location>
</feature>
<dbReference type="EMBL" id="QJSP01000005">
    <property type="protein sequence ID" value="PYE18004.1"/>
    <property type="molecule type" value="Genomic_DNA"/>
</dbReference>
<dbReference type="GO" id="GO:0016747">
    <property type="term" value="F:acyltransferase activity, transferring groups other than amino-acyl groups"/>
    <property type="evidence" value="ECO:0007669"/>
    <property type="project" value="TreeGrafter"/>
</dbReference>
<dbReference type="InterPro" id="IPR050583">
    <property type="entry name" value="Mycobacterial_A85_antigen"/>
</dbReference>
<protein>
    <submittedName>
        <fullName evidence="2">S-formylglutathione hydrolase FrmB</fullName>
    </submittedName>
</protein>
<evidence type="ECO:0000256" key="1">
    <source>
        <dbReference type="SAM" id="SignalP"/>
    </source>
</evidence>
<sequence>MRAKFAWRKLVAGAAAVVAGVTLSVAAVPATASAEPQTVRVYSASMGKSIPVKVLPSAGGGSGNATLYLLDGLRAPNNNSGWLLETDVQRFFAGKNVNVAIPFGGGGSFYTDWQQDDPTLGRQKWETFLTRELPAYMKANFGSDNRRNAIAGLSMSGTSALNLASKHPNFYQGVASYSGYPTVSSPGFAQGIAASVLEMGGNPVNMWGVWPAGAWLENDPSLHTANLRGKRVYVSSGAGSPSTNPAFNPASASFDPVKFSQMVPLEAAAGISSQLYVTSLRAAGINPQTHITPEGVHWWSFWQDRLKESWYGTLAPALGV</sequence>
<accession>A0A318RN53</accession>
<reference evidence="2 3" key="1">
    <citation type="submission" date="2018-06" db="EMBL/GenBank/DDBJ databases">
        <title>Genomic Encyclopedia of Type Strains, Phase IV (KMG-IV): sequencing the most valuable type-strain genomes for metagenomic binning, comparative biology and taxonomic classification.</title>
        <authorList>
            <person name="Goeker M."/>
        </authorList>
    </citation>
    <scope>NUCLEOTIDE SEQUENCE [LARGE SCALE GENOMIC DNA]</scope>
    <source>
        <strain evidence="2 3">DSM 45521</strain>
    </source>
</reference>